<dbReference type="SUPFAM" id="SSF51261">
    <property type="entry name" value="Duplicated hybrid motif"/>
    <property type="match status" value="1"/>
</dbReference>
<dbReference type="Pfam" id="PF00358">
    <property type="entry name" value="PTS_EIIA_1"/>
    <property type="match status" value="1"/>
</dbReference>
<evidence type="ECO:0000256" key="8">
    <source>
        <dbReference type="ARBA" id="ARBA00022777"/>
    </source>
</evidence>
<evidence type="ECO:0000256" key="5">
    <source>
        <dbReference type="ARBA" id="ARBA00022679"/>
    </source>
</evidence>
<dbReference type="PROSITE" id="PS51103">
    <property type="entry name" value="PTS_EIIC_TYPE_1"/>
    <property type="match status" value="1"/>
</dbReference>
<feature type="transmembrane region" description="Helical" evidence="12">
    <location>
        <begin position="426"/>
        <end position="449"/>
    </location>
</feature>
<dbReference type="InterPro" id="IPR011055">
    <property type="entry name" value="Dup_hybrid_motif"/>
</dbReference>
<evidence type="ECO:0000259" key="14">
    <source>
        <dbReference type="PROSITE" id="PS51098"/>
    </source>
</evidence>
<evidence type="ECO:0000313" key="17">
    <source>
        <dbReference type="Proteomes" id="UP001164718"/>
    </source>
</evidence>
<keyword evidence="5 16" id="KW-0808">Transferase</keyword>
<feature type="transmembrane region" description="Helical" evidence="12">
    <location>
        <begin position="106"/>
        <end position="136"/>
    </location>
</feature>
<dbReference type="Gene3D" id="3.30.1360.60">
    <property type="entry name" value="Glucose permease domain IIB"/>
    <property type="match status" value="1"/>
</dbReference>
<dbReference type="GO" id="GO:0008982">
    <property type="term" value="F:protein-N(PI)-phosphohistidine-sugar phosphotransferase activity"/>
    <property type="evidence" value="ECO:0007669"/>
    <property type="project" value="InterPro"/>
</dbReference>
<keyword evidence="17" id="KW-1185">Reference proteome</keyword>
<dbReference type="GO" id="GO:0005886">
    <property type="term" value="C:plasma membrane"/>
    <property type="evidence" value="ECO:0007669"/>
    <property type="project" value="UniProtKB-SubCell"/>
</dbReference>
<keyword evidence="4" id="KW-0762">Sugar transport</keyword>
<feature type="transmembrane region" description="Helical" evidence="12">
    <location>
        <begin position="142"/>
        <end position="164"/>
    </location>
</feature>
<dbReference type="FunFam" id="2.70.70.10:FF:000001">
    <property type="entry name" value="PTS system glucose-specific IIA component"/>
    <property type="match status" value="1"/>
</dbReference>
<dbReference type="InterPro" id="IPR018113">
    <property type="entry name" value="PTrfase_EIIB_Cys"/>
</dbReference>
<feature type="transmembrane region" description="Helical" evidence="12">
    <location>
        <begin position="325"/>
        <end position="350"/>
    </location>
</feature>
<dbReference type="GO" id="GO:0015771">
    <property type="term" value="P:trehalose transport"/>
    <property type="evidence" value="ECO:0007669"/>
    <property type="project" value="TreeGrafter"/>
</dbReference>
<dbReference type="PANTHER" id="PTHR30175:SF1">
    <property type="entry name" value="PTS SYSTEM ARBUTIN-, CELLOBIOSE-, AND SALICIN-SPECIFIC EIIBC COMPONENT-RELATED"/>
    <property type="match status" value="1"/>
</dbReference>
<dbReference type="RefSeq" id="WP_275416666.1">
    <property type="nucleotide sequence ID" value="NZ_CP106878.1"/>
</dbReference>
<dbReference type="EC" id="2.7.1.-" evidence="16"/>
<keyword evidence="2" id="KW-0813">Transport</keyword>
<feature type="domain" description="PTS EIIC type-1" evidence="15">
    <location>
        <begin position="105"/>
        <end position="459"/>
    </location>
</feature>
<feature type="domain" description="PTS EIIB type-1" evidence="14">
    <location>
        <begin position="4"/>
        <end position="86"/>
    </location>
</feature>
<dbReference type="CDD" id="cd00212">
    <property type="entry name" value="PTS_IIB_glc"/>
    <property type="match status" value="1"/>
</dbReference>
<evidence type="ECO:0000256" key="2">
    <source>
        <dbReference type="ARBA" id="ARBA00022448"/>
    </source>
</evidence>
<dbReference type="GO" id="GO:0009401">
    <property type="term" value="P:phosphoenolpyruvate-dependent sugar phosphotransferase system"/>
    <property type="evidence" value="ECO:0007669"/>
    <property type="project" value="UniProtKB-KW"/>
</dbReference>
<evidence type="ECO:0000259" key="13">
    <source>
        <dbReference type="PROSITE" id="PS51093"/>
    </source>
</evidence>
<dbReference type="EMBL" id="CP106878">
    <property type="protein sequence ID" value="WAA08883.1"/>
    <property type="molecule type" value="Genomic_DNA"/>
</dbReference>
<keyword evidence="8" id="KW-0418">Kinase</keyword>
<dbReference type="PROSITE" id="PS51098">
    <property type="entry name" value="PTS_EIIB_TYPE_1"/>
    <property type="match status" value="1"/>
</dbReference>
<keyword evidence="10 12" id="KW-0472">Membrane</keyword>
<evidence type="ECO:0000256" key="3">
    <source>
        <dbReference type="ARBA" id="ARBA00022475"/>
    </source>
</evidence>
<dbReference type="InterPro" id="IPR001996">
    <property type="entry name" value="PTS_IIB_1"/>
</dbReference>
<dbReference type="SUPFAM" id="SSF55604">
    <property type="entry name" value="Glucose permease domain IIB"/>
    <property type="match status" value="1"/>
</dbReference>
<evidence type="ECO:0000313" key="16">
    <source>
        <dbReference type="EMBL" id="WAA08883.1"/>
    </source>
</evidence>
<dbReference type="AlphaFoldDB" id="A0A9E8RVF8"/>
<evidence type="ECO:0000256" key="10">
    <source>
        <dbReference type="ARBA" id="ARBA00023136"/>
    </source>
</evidence>
<dbReference type="PROSITE" id="PS01035">
    <property type="entry name" value="PTS_EIIB_TYPE_1_CYS"/>
    <property type="match status" value="1"/>
</dbReference>
<dbReference type="PROSITE" id="PS00371">
    <property type="entry name" value="PTS_EIIA_TYPE_1_HIS"/>
    <property type="match status" value="1"/>
</dbReference>
<dbReference type="InterPro" id="IPR001127">
    <property type="entry name" value="PTS_EIIA_1_perm"/>
</dbReference>
<dbReference type="Pfam" id="PF02378">
    <property type="entry name" value="PTS_EIIC"/>
    <property type="match status" value="1"/>
</dbReference>
<evidence type="ECO:0000256" key="7">
    <source>
        <dbReference type="ARBA" id="ARBA00022692"/>
    </source>
</evidence>
<dbReference type="GO" id="GO:0016301">
    <property type="term" value="F:kinase activity"/>
    <property type="evidence" value="ECO:0007669"/>
    <property type="project" value="UniProtKB-KW"/>
</dbReference>
<reference evidence="16" key="1">
    <citation type="submission" date="2022-09" db="EMBL/GenBank/DDBJ databases">
        <title>Complete Genomes of Fervidibacillus albus and Fervidibacillus halotolerans isolated from tidal flat sediments.</title>
        <authorList>
            <person name="Kwon K.K."/>
            <person name="Yang S.-H."/>
            <person name="Park M.J."/>
            <person name="Oh H.-M."/>
        </authorList>
    </citation>
    <scope>NUCLEOTIDE SEQUENCE</scope>
    <source>
        <strain evidence="16">MEBiC13591</strain>
    </source>
</reference>
<evidence type="ECO:0000259" key="15">
    <source>
        <dbReference type="PROSITE" id="PS51103"/>
    </source>
</evidence>
<feature type="transmembrane region" description="Helical" evidence="12">
    <location>
        <begin position="216"/>
        <end position="237"/>
    </location>
</feature>
<dbReference type="Gene3D" id="2.70.70.10">
    <property type="entry name" value="Glucose Permease (Domain IIA)"/>
    <property type="match status" value="1"/>
</dbReference>
<dbReference type="Pfam" id="PF00367">
    <property type="entry name" value="PTS_EIIB"/>
    <property type="match status" value="1"/>
</dbReference>
<dbReference type="InterPro" id="IPR036878">
    <property type="entry name" value="Glu_permease_IIB"/>
</dbReference>
<protein>
    <submittedName>
        <fullName evidence="16">Beta-glucoside-specific PTS transporter subunit IIABC</fullName>
        <ecNumber evidence="16">2.7.1.-</ecNumber>
    </submittedName>
</protein>
<evidence type="ECO:0000256" key="11">
    <source>
        <dbReference type="PROSITE-ProRule" id="PRU00421"/>
    </source>
</evidence>
<dbReference type="InterPro" id="IPR003352">
    <property type="entry name" value="PTS_EIIC"/>
</dbReference>
<dbReference type="KEGG" id="faf:OE104_09715"/>
<dbReference type="InterPro" id="IPR013013">
    <property type="entry name" value="PTS_EIIC_1"/>
</dbReference>
<keyword evidence="9 12" id="KW-1133">Transmembrane helix</keyword>
<feature type="transmembrane region" description="Helical" evidence="12">
    <location>
        <begin position="176"/>
        <end position="196"/>
    </location>
</feature>
<dbReference type="NCBIfam" id="TIGR01995">
    <property type="entry name" value="PTS-II-ABC-beta"/>
    <property type="match status" value="1"/>
</dbReference>
<feature type="active site" description="Phosphocysteine intermediate; for EIIB activity" evidence="11">
    <location>
        <position position="26"/>
    </location>
</feature>
<feature type="transmembrane region" description="Helical" evidence="12">
    <location>
        <begin position="386"/>
        <end position="405"/>
    </location>
</feature>
<dbReference type="InterPro" id="IPR011297">
    <property type="entry name" value="PTS_IIABC_b_glu"/>
</dbReference>
<evidence type="ECO:0000256" key="1">
    <source>
        <dbReference type="ARBA" id="ARBA00004651"/>
    </source>
</evidence>
<proteinExistence type="predicted"/>
<dbReference type="PANTHER" id="PTHR30175">
    <property type="entry name" value="PHOSPHOTRANSFERASE SYSTEM TRANSPORT PROTEIN"/>
    <property type="match status" value="1"/>
</dbReference>
<evidence type="ECO:0000256" key="4">
    <source>
        <dbReference type="ARBA" id="ARBA00022597"/>
    </source>
</evidence>
<comment type="subcellular location">
    <subcellularLocation>
        <location evidence="1">Cell membrane</location>
        <topology evidence="1">Multi-pass membrane protein</topology>
    </subcellularLocation>
</comment>
<sequence>MSNKELAKKILKLVGGDKNIDHLTHCFTRLRFNLKDNSKANIQKLSELEGVIEAQVKGGQVQVIIGSKVADVYAEVVKIANIKTEKDKNEKDEETDQGFWSRILKVIVGIFTPILPAMAGAGLIKSLTVLLGALGWTSESSGFITILNMIGDSVFYFLPFFLSVGAARVFKTKESLAIALAAALMHPTILNAAPAIASGNLETLNFLGLPLLLFNYSNTVFPIILSVWLLSYVYKYVNKIIPDFLRIVLTPVVVLLIMVPVELIAIAPLGMYFGNFLSIGIDFLFAKTGILAGALLGFFRPILVMFGMHYSLIPIQIQQIGQQGFTLLMPSALAANFAQAGAAFAVFFLLKNKTMKSVAGSSALTATFGITEPAIYGVNLKYKKPFFASCLAAAITSGFYIIVNARTVAMGLPGILSLGNNEADKFIYIIIGVLMSFGLSFVFTLIAGIDEENEGEQGEQNDDTEVEQQIDDVQSAQNASVFSPLVGKIRPLSEVDDKTFSQELLGKGSAILPSEGKVYAPFDGNIDALFKTKHAVGLKGKNGVELLIHIGLDTVNLEGKHFTSHVEQGETVTAGQLLIEFDMDAIKKEGYELITPVIVTNSNDYADVHVEKTGNITEKEVLFTVTK</sequence>
<organism evidence="16 17">
    <name type="scientific">Fervidibacillus albus</name>
    <dbReference type="NCBI Taxonomy" id="2980026"/>
    <lineage>
        <taxon>Bacteria</taxon>
        <taxon>Bacillati</taxon>
        <taxon>Bacillota</taxon>
        <taxon>Bacilli</taxon>
        <taxon>Bacillales</taxon>
        <taxon>Bacillaceae</taxon>
        <taxon>Fervidibacillus</taxon>
    </lineage>
</organism>
<keyword evidence="7 12" id="KW-0812">Transmembrane</keyword>
<keyword evidence="3" id="KW-1003">Cell membrane</keyword>
<dbReference type="NCBIfam" id="TIGR00830">
    <property type="entry name" value="PTBA"/>
    <property type="match status" value="1"/>
</dbReference>
<name>A0A9E8RVF8_9BACI</name>
<feature type="domain" description="PTS EIIA type-1" evidence="13">
    <location>
        <begin position="497"/>
        <end position="601"/>
    </location>
</feature>
<gene>
    <name evidence="16" type="ORF">OE104_09715</name>
</gene>
<dbReference type="Proteomes" id="UP001164718">
    <property type="component" value="Chromosome"/>
</dbReference>
<accession>A0A9E8RVF8</accession>
<evidence type="ECO:0000256" key="6">
    <source>
        <dbReference type="ARBA" id="ARBA00022683"/>
    </source>
</evidence>
<dbReference type="InterPro" id="IPR050558">
    <property type="entry name" value="PTS_Sugar-Specific_Components"/>
</dbReference>
<evidence type="ECO:0000256" key="12">
    <source>
        <dbReference type="SAM" id="Phobius"/>
    </source>
</evidence>
<feature type="transmembrane region" description="Helical" evidence="12">
    <location>
        <begin position="290"/>
        <end position="313"/>
    </location>
</feature>
<keyword evidence="6" id="KW-0598">Phosphotransferase system</keyword>
<dbReference type="GO" id="GO:0090589">
    <property type="term" value="F:protein-phosphocysteine-trehalose phosphotransferase system transporter activity"/>
    <property type="evidence" value="ECO:0007669"/>
    <property type="project" value="TreeGrafter"/>
</dbReference>
<feature type="transmembrane region" description="Helical" evidence="12">
    <location>
        <begin position="244"/>
        <end position="270"/>
    </location>
</feature>
<dbReference type="PROSITE" id="PS51093">
    <property type="entry name" value="PTS_EIIA_TYPE_1"/>
    <property type="match status" value="1"/>
</dbReference>
<evidence type="ECO:0000256" key="9">
    <source>
        <dbReference type="ARBA" id="ARBA00022989"/>
    </source>
</evidence>
<dbReference type="FunFam" id="3.30.1360.60:FF:000001">
    <property type="entry name" value="PTS system glucose-specific IIBC component PtsG"/>
    <property type="match status" value="1"/>
</dbReference>